<accession>A0ABP5U7Y8</accession>
<gene>
    <name evidence="1" type="ORF">GCM10010170_074360</name>
</gene>
<evidence type="ECO:0000313" key="2">
    <source>
        <dbReference type="Proteomes" id="UP001501444"/>
    </source>
</evidence>
<dbReference type="EMBL" id="BAAARV010000073">
    <property type="protein sequence ID" value="GAA2372209.1"/>
    <property type="molecule type" value="Genomic_DNA"/>
</dbReference>
<protein>
    <recommendedName>
        <fullName evidence="3">Alcohol dehydrogenase N-terminal domain-containing protein</fullName>
    </recommendedName>
</protein>
<dbReference type="RefSeq" id="WP_344617303.1">
    <property type="nucleotide sequence ID" value="NZ_BAAARV010000073.1"/>
</dbReference>
<evidence type="ECO:0008006" key="3">
    <source>
        <dbReference type="Google" id="ProtNLM"/>
    </source>
</evidence>
<keyword evidence="2" id="KW-1185">Reference proteome</keyword>
<dbReference type="SUPFAM" id="SSF50129">
    <property type="entry name" value="GroES-like"/>
    <property type="match status" value="1"/>
</dbReference>
<sequence length="86" mass="9316">MEGVGVVEQLGHAVATDWAGTPLSVGDTVYWFPGAGCRRCYNCNVRQDPGACTARLWPHSADVGGPAAYQRGWPVGRSIETGWPRW</sequence>
<dbReference type="Gene3D" id="3.90.180.10">
    <property type="entry name" value="Medium-chain alcohol dehydrogenases, catalytic domain"/>
    <property type="match status" value="1"/>
</dbReference>
<proteinExistence type="predicted"/>
<name>A0ABP5U7Y8_9ACTN</name>
<comment type="caution">
    <text evidence="1">The sequence shown here is derived from an EMBL/GenBank/DDBJ whole genome shotgun (WGS) entry which is preliminary data.</text>
</comment>
<organism evidence="1 2">
    <name type="scientific">Dactylosporangium salmoneum</name>
    <dbReference type="NCBI Taxonomy" id="53361"/>
    <lineage>
        <taxon>Bacteria</taxon>
        <taxon>Bacillati</taxon>
        <taxon>Actinomycetota</taxon>
        <taxon>Actinomycetes</taxon>
        <taxon>Micromonosporales</taxon>
        <taxon>Micromonosporaceae</taxon>
        <taxon>Dactylosporangium</taxon>
    </lineage>
</organism>
<evidence type="ECO:0000313" key="1">
    <source>
        <dbReference type="EMBL" id="GAA2372209.1"/>
    </source>
</evidence>
<dbReference type="Proteomes" id="UP001501444">
    <property type="component" value="Unassembled WGS sequence"/>
</dbReference>
<dbReference type="InterPro" id="IPR011032">
    <property type="entry name" value="GroES-like_sf"/>
</dbReference>
<reference evidence="2" key="1">
    <citation type="journal article" date="2019" name="Int. J. Syst. Evol. Microbiol.">
        <title>The Global Catalogue of Microorganisms (GCM) 10K type strain sequencing project: providing services to taxonomists for standard genome sequencing and annotation.</title>
        <authorList>
            <consortium name="The Broad Institute Genomics Platform"/>
            <consortium name="The Broad Institute Genome Sequencing Center for Infectious Disease"/>
            <person name="Wu L."/>
            <person name="Ma J."/>
        </authorList>
    </citation>
    <scope>NUCLEOTIDE SEQUENCE [LARGE SCALE GENOMIC DNA]</scope>
    <source>
        <strain evidence="2">JCM 3272</strain>
    </source>
</reference>